<evidence type="ECO:0008006" key="3">
    <source>
        <dbReference type="Google" id="ProtNLM"/>
    </source>
</evidence>
<dbReference type="EMBL" id="MAGO01000007">
    <property type="protein sequence ID" value="OCC14990.1"/>
    <property type="molecule type" value="Genomic_DNA"/>
</dbReference>
<evidence type="ECO:0000313" key="2">
    <source>
        <dbReference type="Proteomes" id="UP000093080"/>
    </source>
</evidence>
<protein>
    <recommendedName>
        <fullName evidence="3">YkgJ family cysteine cluster protein</fullName>
    </recommendedName>
</protein>
<comment type="caution">
    <text evidence="1">The sequence shown here is derived from an EMBL/GenBank/DDBJ whole genome shotgun (WGS) entry which is preliminary data.</text>
</comment>
<name>A0A1B9F4Y2_9BACT</name>
<reference evidence="1 2" key="1">
    <citation type="submission" date="2016-06" db="EMBL/GenBank/DDBJ databases">
        <title>Respiratory ammonification of nitrate coupled to the oxidation of elemental sulfur in deep-sea autotrophic thermophilic bacteria.</title>
        <authorList>
            <person name="Slobodkina G.B."/>
            <person name="Mardanov A.V."/>
            <person name="Ravin N.V."/>
            <person name="Frolova A.A."/>
            <person name="Viryasiv M.B."/>
            <person name="Chernyh N.A."/>
            <person name="Bonch-Osmolovskaya E.A."/>
            <person name="Slobodkin A.I."/>
        </authorList>
    </citation>
    <scope>NUCLEOTIDE SEQUENCE [LARGE SCALE GENOMIC DNA]</scope>
    <source>
        <strain evidence="1 2">S69</strain>
    </source>
</reference>
<dbReference type="Proteomes" id="UP000093080">
    <property type="component" value="Unassembled WGS sequence"/>
</dbReference>
<sequence>MALKDLEKRVDQALKKNKPGSAIQPVRLERDSEFQFKCHPGVSCFTKCCRNMNIILTPYDIIRMKTRLGLTSDLFLRLYTEPELLGITGIPVARLKMMEERDGQCPFVTPEGCQIYTDRPVSCRYYPIGIASLRQQEKHAGEEEEFFFVVKEAHCKGFEEPATWTVDSWRADQEADLYDSMNRGWLELILRKRSFGEETEMPPRARELFYMATTNMERFRKFVFESRFLDTYIVKEDVLKKILEDDVELMQFGFEYLKTAVFGADSEIIQLRKDILDKTVKQIIKRRKKKQRRLEKLMKGRK</sequence>
<dbReference type="PATRIC" id="fig|1156395.6.peg.1489"/>
<dbReference type="PANTHER" id="PTHR35866:SF1">
    <property type="entry name" value="YKGJ FAMILY CYSTEINE CLUSTER PROTEIN"/>
    <property type="match status" value="1"/>
</dbReference>
<dbReference type="OrthoDB" id="9810361at2"/>
<accession>A0A1B9F4Y2</accession>
<evidence type="ECO:0000313" key="1">
    <source>
        <dbReference type="EMBL" id="OCC14990.1"/>
    </source>
</evidence>
<proteinExistence type="predicted"/>
<dbReference type="STRING" id="1156395.DBT_1476"/>
<gene>
    <name evidence="1" type="ORF">DBT_1476</name>
</gene>
<dbReference type="InterPro" id="IPR005358">
    <property type="entry name" value="Puta_zinc/iron-chelating_dom"/>
</dbReference>
<dbReference type="RefSeq" id="WP_067618322.1">
    <property type="nucleotide sequence ID" value="NZ_MAGO01000007.1"/>
</dbReference>
<dbReference type="Pfam" id="PF03692">
    <property type="entry name" value="CxxCxxCC"/>
    <property type="match status" value="1"/>
</dbReference>
<keyword evidence="2" id="KW-1185">Reference proteome</keyword>
<organism evidence="1 2">
    <name type="scientific">Dissulfuribacter thermophilus</name>
    <dbReference type="NCBI Taxonomy" id="1156395"/>
    <lineage>
        <taxon>Bacteria</taxon>
        <taxon>Pseudomonadati</taxon>
        <taxon>Thermodesulfobacteriota</taxon>
        <taxon>Dissulfuribacteria</taxon>
        <taxon>Dissulfuribacterales</taxon>
        <taxon>Dissulfuribacteraceae</taxon>
        <taxon>Dissulfuribacter</taxon>
    </lineage>
</organism>
<dbReference type="AlphaFoldDB" id="A0A1B9F4Y2"/>
<dbReference type="PANTHER" id="PTHR35866">
    <property type="entry name" value="PUTATIVE-RELATED"/>
    <property type="match status" value="1"/>
</dbReference>